<dbReference type="InterPro" id="IPR050789">
    <property type="entry name" value="Diverse_Enzym_Activities"/>
</dbReference>
<evidence type="ECO:0000313" key="2">
    <source>
        <dbReference type="EMBL" id="TMI91700.1"/>
    </source>
</evidence>
<dbReference type="Gene3D" id="3.40.710.10">
    <property type="entry name" value="DD-peptidase/beta-lactamase superfamily"/>
    <property type="match status" value="1"/>
</dbReference>
<dbReference type="Proteomes" id="UP000318509">
    <property type="component" value="Unassembled WGS sequence"/>
</dbReference>
<protein>
    <submittedName>
        <fullName evidence="2">Serine hydrolase</fullName>
    </submittedName>
</protein>
<name>A0A537K7I9_9BACT</name>
<dbReference type="Pfam" id="PF00144">
    <property type="entry name" value="Beta-lactamase"/>
    <property type="match status" value="1"/>
</dbReference>
<evidence type="ECO:0000259" key="1">
    <source>
        <dbReference type="Pfam" id="PF00144"/>
    </source>
</evidence>
<dbReference type="AlphaFoldDB" id="A0A537K7I9"/>
<sequence length="322" mass="35835">MTPTVRGGSYQQITSVIVARGERVLYEQYFDTLGAEALRNTRSATKTVTGMLVGAAVDRALLRAESRVLPFFKDRLPLANPDPRKEQITVEDFLTMSSLLECDDENQFSRGNEERMYLVEDWVKFTLDLPIRGFPDWQPKPEQSPHGRAWSYCTAGPTTLGELLERATGQRVPDFAQAVLFEPLGIETVKWQYQPLGAAMTGGGLQLRSRDLLKLGQLYLNGGRWQGRQVISESWARRSVSPHANAREDTDYGYLWWLQTFHVGGRNIPTYGMYGTGGNKVYVLPGQGVVVVVTTTNFRVSGAGALTDRLFTSLIVPAVLGP</sequence>
<keyword evidence="2" id="KW-0378">Hydrolase</keyword>
<gene>
    <name evidence="2" type="ORF">E6H00_03500</name>
</gene>
<evidence type="ECO:0000313" key="3">
    <source>
        <dbReference type="Proteomes" id="UP000318509"/>
    </source>
</evidence>
<dbReference type="PANTHER" id="PTHR43283">
    <property type="entry name" value="BETA-LACTAMASE-RELATED"/>
    <property type="match status" value="1"/>
</dbReference>
<comment type="caution">
    <text evidence="2">The sequence shown here is derived from an EMBL/GenBank/DDBJ whole genome shotgun (WGS) entry which is preliminary data.</text>
</comment>
<proteinExistence type="predicted"/>
<accession>A0A537K7I9</accession>
<dbReference type="InterPro" id="IPR001466">
    <property type="entry name" value="Beta-lactam-related"/>
</dbReference>
<feature type="domain" description="Beta-lactamase-related" evidence="1">
    <location>
        <begin position="15"/>
        <end position="299"/>
    </location>
</feature>
<dbReference type="PANTHER" id="PTHR43283:SF7">
    <property type="entry name" value="BETA-LACTAMASE-RELATED DOMAIN-CONTAINING PROTEIN"/>
    <property type="match status" value="1"/>
</dbReference>
<dbReference type="EMBL" id="VBAK01000085">
    <property type="protein sequence ID" value="TMI91700.1"/>
    <property type="molecule type" value="Genomic_DNA"/>
</dbReference>
<dbReference type="GO" id="GO:0016787">
    <property type="term" value="F:hydrolase activity"/>
    <property type="evidence" value="ECO:0007669"/>
    <property type="project" value="UniProtKB-KW"/>
</dbReference>
<reference evidence="2 3" key="1">
    <citation type="journal article" date="2019" name="Nat. Microbiol.">
        <title>Mediterranean grassland soil C-N compound turnover is dependent on rainfall and depth, and is mediated by genomically divergent microorganisms.</title>
        <authorList>
            <person name="Diamond S."/>
            <person name="Andeer P.F."/>
            <person name="Li Z."/>
            <person name="Crits-Christoph A."/>
            <person name="Burstein D."/>
            <person name="Anantharaman K."/>
            <person name="Lane K.R."/>
            <person name="Thomas B.C."/>
            <person name="Pan C."/>
            <person name="Northen T.R."/>
            <person name="Banfield J.F."/>
        </authorList>
    </citation>
    <scope>NUCLEOTIDE SEQUENCE [LARGE SCALE GENOMIC DNA]</scope>
    <source>
        <strain evidence="2">NP_3</strain>
    </source>
</reference>
<organism evidence="2 3">
    <name type="scientific">Candidatus Segetimicrobium genomatis</name>
    <dbReference type="NCBI Taxonomy" id="2569760"/>
    <lineage>
        <taxon>Bacteria</taxon>
        <taxon>Bacillati</taxon>
        <taxon>Candidatus Sysuimicrobiota</taxon>
        <taxon>Candidatus Sysuimicrobiia</taxon>
        <taxon>Candidatus Sysuimicrobiales</taxon>
        <taxon>Candidatus Segetimicrobiaceae</taxon>
        <taxon>Candidatus Segetimicrobium</taxon>
    </lineage>
</organism>
<dbReference type="InterPro" id="IPR012338">
    <property type="entry name" value="Beta-lactam/transpept-like"/>
</dbReference>
<dbReference type="SUPFAM" id="SSF56601">
    <property type="entry name" value="beta-lactamase/transpeptidase-like"/>
    <property type="match status" value="1"/>
</dbReference>